<feature type="transmembrane region" description="Helical" evidence="1">
    <location>
        <begin position="61"/>
        <end position="82"/>
    </location>
</feature>
<sequence>MAKSNGVGVGWEYWLQWQVPVCALIFVVPTLVAVILVNRVNREPLNSGDLWIPCWRNLNPLWLLFYRAFAFTFMALLLYQILALDGAFAFYFYTQWTFTLVMIYFALGTIISARGCWMYSRKPLPKNGEKDEFLKKDWEENGSETSVTEGTIKLQSRYNQEEFDQRVWVWEYLMQAIYQTCAGAVILTDIVFWCIIVPFLTDENFHVNLLMGCMHTLNAVFLLLDSALNSLPFPWYRLAYFVLWSVVYVVFHWVLHACGSTWWPYPFLELSTPWAPLWYLGLALVHIPCYGIYALVIKAKGSIFSRMFPYAFVRRNSLEKKQI</sequence>
<gene>
    <name evidence="2" type="ORF">Din_040947</name>
</gene>
<feature type="transmembrane region" description="Helical" evidence="1">
    <location>
        <begin position="236"/>
        <end position="255"/>
    </location>
</feature>
<feature type="transmembrane region" description="Helical" evidence="1">
    <location>
        <begin position="88"/>
        <end position="113"/>
    </location>
</feature>
<keyword evidence="1" id="KW-0472">Membrane</keyword>
<evidence type="ECO:0008006" key="3">
    <source>
        <dbReference type="Google" id="ProtNLM"/>
    </source>
</evidence>
<feature type="transmembrane region" description="Helical" evidence="1">
    <location>
        <begin position="275"/>
        <end position="297"/>
    </location>
</feature>
<dbReference type="PANTHER" id="PTHR12242">
    <property type="entry name" value="OS02G0130600 PROTEIN-RELATED"/>
    <property type="match status" value="1"/>
</dbReference>
<dbReference type="GO" id="GO:0016020">
    <property type="term" value="C:membrane"/>
    <property type="evidence" value="ECO:0007669"/>
    <property type="project" value="TreeGrafter"/>
</dbReference>
<name>A0A5B7BTY6_DAVIN</name>
<evidence type="ECO:0000313" key="2">
    <source>
        <dbReference type="EMBL" id="MPA71506.1"/>
    </source>
</evidence>
<reference evidence="2" key="1">
    <citation type="submission" date="2019-08" db="EMBL/GenBank/DDBJ databases">
        <title>Reference gene set and small RNA set construction with multiple tissues from Davidia involucrata Baill.</title>
        <authorList>
            <person name="Yang H."/>
            <person name="Zhou C."/>
            <person name="Li G."/>
            <person name="Wang J."/>
            <person name="Gao P."/>
            <person name="Wang M."/>
            <person name="Wang R."/>
            <person name="Zhao Y."/>
        </authorList>
    </citation>
    <scope>NUCLEOTIDE SEQUENCE</scope>
    <source>
        <tissue evidence="2">Mixed with DoveR01_LX</tissue>
    </source>
</reference>
<dbReference type="PANTHER" id="PTHR12242:SF38">
    <property type="entry name" value="TRANSMEMBRANE PROTEIN"/>
    <property type="match status" value="1"/>
</dbReference>
<evidence type="ECO:0000256" key="1">
    <source>
        <dbReference type="SAM" id="Phobius"/>
    </source>
</evidence>
<feature type="transmembrane region" description="Helical" evidence="1">
    <location>
        <begin position="176"/>
        <end position="199"/>
    </location>
</feature>
<accession>A0A5B7BTY6</accession>
<keyword evidence="1" id="KW-0812">Transmembrane</keyword>
<organism evidence="2">
    <name type="scientific">Davidia involucrata</name>
    <name type="common">Dove tree</name>
    <dbReference type="NCBI Taxonomy" id="16924"/>
    <lineage>
        <taxon>Eukaryota</taxon>
        <taxon>Viridiplantae</taxon>
        <taxon>Streptophyta</taxon>
        <taxon>Embryophyta</taxon>
        <taxon>Tracheophyta</taxon>
        <taxon>Spermatophyta</taxon>
        <taxon>Magnoliopsida</taxon>
        <taxon>eudicotyledons</taxon>
        <taxon>Gunneridae</taxon>
        <taxon>Pentapetalae</taxon>
        <taxon>asterids</taxon>
        <taxon>Cornales</taxon>
        <taxon>Nyssaceae</taxon>
        <taxon>Davidia</taxon>
    </lineage>
</organism>
<keyword evidence="1" id="KW-1133">Transmembrane helix</keyword>
<dbReference type="AlphaFoldDB" id="A0A5B7BTY6"/>
<feature type="transmembrane region" description="Helical" evidence="1">
    <location>
        <begin position="205"/>
        <end position="224"/>
    </location>
</feature>
<proteinExistence type="predicted"/>
<protein>
    <recommendedName>
        <fullName evidence="3">Transmembrane protein</fullName>
    </recommendedName>
</protein>
<feature type="transmembrane region" description="Helical" evidence="1">
    <location>
        <begin position="17"/>
        <end position="40"/>
    </location>
</feature>
<dbReference type="EMBL" id="GHES01040947">
    <property type="protein sequence ID" value="MPA71506.1"/>
    <property type="molecule type" value="Transcribed_RNA"/>
</dbReference>